<evidence type="ECO:0000256" key="3">
    <source>
        <dbReference type="ARBA" id="ARBA00022741"/>
    </source>
</evidence>
<dbReference type="Gene3D" id="3.30.200.20">
    <property type="entry name" value="Phosphorylase Kinase, domain 1"/>
    <property type="match status" value="1"/>
</dbReference>
<evidence type="ECO:0000256" key="1">
    <source>
        <dbReference type="ARBA" id="ARBA00022527"/>
    </source>
</evidence>
<evidence type="ECO:0000256" key="5">
    <source>
        <dbReference type="ARBA" id="ARBA00022840"/>
    </source>
</evidence>
<dbReference type="Gene3D" id="1.10.510.10">
    <property type="entry name" value="Transferase(Phosphotransferase) domain 1"/>
    <property type="match status" value="1"/>
</dbReference>
<dbReference type="EMBL" id="JAQQWK010000002">
    <property type="protein sequence ID" value="KAK8052165.1"/>
    <property type="molecule type" value="Genomic_DNA"/>
</dbReference>
<dbReference type="SUPFAM" id="SSF56112">
    <property type="entry name" value="Protein kinase-like (PK-like)"/>
    <property type="match status" value="1"/>
</dbReference>
<name>A0ABR1TZU9_9PEZI</name>
<proteinExistence type="predicted"/>
<keyword evidence="3" id="KW-0547">Nucleotide-binding</keyword>
<reference evidence="8 9" key="1">
    <citation type="submission" date="2023-01" db="EMBL/GenBank/DDBJ databases">
        <title>Analysis of 21 Apiospora genomes using comparative genomics revels a genus with tremendous synthesis potential of carbohydrate active enzymes and secondary metabolites.</title>
        <authorList>
            <person name="Sorensen T."/>
        </authorList>
    </citation>
    <scope>NUCLEOTIDE SEQUENCE [LARGE SCALE GENOMIC DNA]</scope>
    <source>
        <strain evidence="8 9">CBS 33761</strain>
    </source>
</reference>
<accession>A0ABR1TZU9</accession>
<feature type="region of interest" description="Disordered" evidence="6">
    <location>
        <begin position="1"/>
        <end position="31"/>
    </location>
</feature>
<keyword evidence="2" id="KW-0808">Transferase</keyword>
<feature type="compositionally biased region" description="Polar residues" evidence="6">
    <location>
        <begin position="20"/>
        <end position="31"/>
    </location>
</feature>
<keyword evidence="1 8" id="KW-0723">Serine/threonine-protein kinase</keyword>
<dbReference type="PANTHER" id="PTHR45646">
    <property type="entry name" value="SERINE/THREONINE-PROTEIN KINASE DOA-RELATED"/>
    <property type="match status" value="1"/>
</dbReference>
<dbReference type="InterPro" id="IPR000719">
    <property type="entry name" value="Prot_kinase_dom"/>
</dbReference>
<keyword evidence="5" id="KW-0067">ATP-binding</keyword>
<dbReference type="GO" id="GO:0004674">
    <property type="term" value="F:protein serine/threonine kinase activity"/>
    <property type="evidence" value="ECO:0007669"/>
    <property type="project" value="UniProtKB-KW"/>
</dbReference>
<dbReference type="Proteomes" id="UP001444661">
    <property type="component" value="Unassembled WGS sequence"/>
</dbReference>
<dbReference type="InterPro" id="IPR051175">
    <property type="entry name" value="CLK_kinases"/>
</dbReference>
<comment type="caution">
    <text evidence="8">The sequence shown here is derived from an EMBL/GenBank/DDBJ whole genome shotgun (WGS) entry which is preliminary data.</text>
</comment>
<dbReference type="PROSITE" id="PS50011">
    <property type="entry name" value="PROTEIN_KINASE_DOM"/>
    <property type="match status" value="1"/>
</dbReference>
<feature type="domain" description="Protein kinase" evidence="7">
    <location>
        <begin position="1"/>
        <end position="459"/>
    </location>
</feature>
<evidence type="ECO:0000313" key="8">
    <source>
        <dbReference type="EMBL" id="KAK8052165.1"/>
    </source>
</evidence>
<evidence type="ECO:0000313" key="9">
    <source>
        <dbReference type="Proteomes" id="UP001444661"/>
    </source>
</evidence>
<evidence type="ECO:0000256" key="6">
    <source>
        <dbReference type="SAM" id="MobiDB-lite"/>
    </source>
</evidence>
<dbReference type="InterPro" id="IPR011009">
    <property type="entry name" value="Kinase-like_dom_sf"/>
</dbReference>
<protein>
    <submittedName>
        <fullName evidence="8">Serine/threonine protein kinase</fullName>
    </submittedName>
</protein>
<gene>
    <name evidence="8" type="ORF">PG993_003550</name>
</gene>
<keyword evidence="9" id="KW-1185">Reference proteome</keyword>
<evidence type="ECO:0000256" key="2">
    <source>
        <dbReference type="ARBA" id="ARBA00022679"/>
    </source>
</evidence>
<sequence length="482" mass="53823">MSTTTSSSVGIGGAPMDQVPATTAGENSQIQPPKYEIRGMHEDEVEDVEMYRPGGFILFILMMAASHSSEDSGELLITRLLGDNSVDSAAAHHIMLPDAHFWVSGPNGRHLALVLPLLGPSLPEWLKFHQHRFELKKKLCRQMVRAIQFLQTQGVCHGDFMPNNVLMKVRNLDHLTKDEILKALTSEISAGNGIFIDSIRTLSGEDPGPNAPSYAVVPTKWPIEDEDKIIIEDIAIVDFGEAFVPGHFKGSQLIPGAFAAPEVTFMSEPGLPSDTWSLGATIMDVLGTSPFHNDVAPFTSSLEKYLGPLPVKYRADFEKLRNEGLAVRYEYEKINWQDWVYMKMVKPDDKPELMVFSLTNSQRNDPAHPAAYESVAALEEARNQARQSDAYSHAISAALGKAKQIFFEETDPRYNPESMDRYKMPRDEAELLTDLALKIFRYEPSERITTAEIMEHDCLRGKEGVEEGSAAVFPKDWVPWPF</sequence>
<dbReference type="PANTHER" id="PTHR45646:SF11">
    <property type="entry name" value="SERINE_THREONINE-PROTEIN KINASE DOA"/>
    <property type="match status" value="1"/>
</dbReference>
<keyword evidence="4 8" id="KW-0418">Kinase</keyword>
<evidence type="ECO:0000256" key="4">
    <source>
        <dbReference type="ARBA" id="ARBA00022777"/>
    </source>
</evidence>
<evidence type="ECO:0000259" key="7">
    <source>
        <dbReference type="PROSITE" id="PS50011"/>
    </source>
</evidence>
<organism evidence="8 9">
    <name type="scientific">Apiospora rasikravindrae</name>
    <dbReference type="NCBI Taxonomy" id="990691"/>
    <lineage>
        <taxon>Eukaryota</taxon>
        <taxon>Fungi</taxon>
        <taxon>Dikarya</taxon>
        <taxon>Ascomycota</taxon>
        <taxon>Pezizomycotina</taxon>
        <taxon>Sordariomycetes</taxon>
        <taxon>Xylariomycetidae</taxon>
        <taxon>Amphisphaeriales</taxon>
        <taxon>Apiosporaceae</taxon>
        <taxon>Apiospora</taxon>
    </lineage>
</organism>
<dbReference type="SMART" id="SM00220">
    <property type="entry name" value="S_TKc"/>
    <property type="match status" value="1"/>
</dbReference>